<feature type="transmembrane region" description="Helical" evidence="1">
    <location>
        <begin position="7"/>
        <end position="26"/>
    </location>
</feature>
<reference evidence="3 4" key="1">
    <citation type="submission" date="2015-10" db="EMBL/GenBank/DDBJ databases">
        <title>Butyribacter intestini gen. nov., sp. nov., a butyric acid-producing bacterium of the family Lachnospiraceae isolated from the human faeces.</title>
        <authorList>
            <person name="Zou Y."/>
            <person name="Xue W."/>
            <person name="Luo G."/>
            <person name="Lv M."/>
        </authorList>
    </citation>
    <scope>NUCLEOTIDE SEQUENCE [LARGE SCALE GENOMIC DNA]</scope>
    <source>
        <strain evidence="3 4">TF01-11</strain>
    </source>
</reference>
<evidence type="ECO:0000259" key="2">
    <source>
        <dbReference type="PROSITE" id="PS50887"/>
    </source>
</evidence>
<dbReference type="InterPro" id="IPR029787">
    <property type="entry name" value="Nucleotide_cyclase"/>
</dbReference>
<dbReference type="InterPro" id="IPR000160">
    <property type="entry name" value="GGDEF_dom"/>
</dbReference>
<dbReference type="AlphaFoldDB" id="A0AAW3JQ44"/>
<accession>A0AAW3JQ44</accession>
<evidence type="ECO:0000256" key="1">
    <source>
        <dbReference type="SAM" id="Phobius"/>
    </source>
</evidence>
<feature type="domain" description="GGDEF" evidence="2">
    <location>
        <begin position="217"/>
        <end position="348"/>
    </location>
</feature>
<dbReference type="Proteomes" id="UP000050833">
    <property type="component" value="Unassembled WGS sequence"/>
</dbReference>
<dbReference type="CDD" id="cd01949">
    <property type="entry name" value="GGDEF"/>
    <property type="match status" value="1"/>
</dbReference>
<organism evidence="3 4">
    <name type="scientific">Butyribacter intestini</name>
    <dbReference type="NCBI Taxonomy" id="1703332"/>
    <lineage>
        <taxon>Bacteria</taxon>
        <taxon>Bacillati</taxon>
        <taxon>Bacillota</taxon>
        <taxon>Clostridia</taxon>
        <taxon>Lachnospirales</taxon>
        <taxon>Lachnospiraceae</taxon>
        <taxon>Butyribacter</taxon>
    </lineage>
</organism>
<keyword evidence="1" id="KW-0812">Transmembrane</keyword>
<dbReference type="RefSeq" id="WP_055943443.1">
    <property type="nucleotide sequence ID" value="NZ_LLKB01000005.1"/>
</dbReference>
<dbReference type="InterPro" id="IPR043128">
    <property type="entry name" value="Rev_trsase/Diguanyl_cyclase"/>
</dbReference>
<evidence type="ECO:0000313" key="4">
    <source>
        <dbReference type="Proteomes" id="UP000050833"/>
    </source>
</evidence>
<dbReference type="SUPFAM" id="SSF55073">
    <property type="entry name" value="Nucleotide cyclase"/>
    <property type="match status" value="1"/>
</dbReference>
<dbReference type="EMBL" id="LLKB01000005">
    <property type="protein sequence ID" value="KQC84600.1"/>
    <property type="molecule type" value="Genomic_DNA"/>
</dbReference>
<keyword evidence="4" id="KW-1185">Reference proteome</keyword>
<dbReference type="InterPro" id="IPR050469">
    <property type="entry name" value="Diguanylate_Cyclase"/>
</dbReference>
<keyword evidence="1" id="KW-1133">Transmembrane helix</keyword>
<name>A0AAW3JQ44_9FIRM</name>
<dbReference type="PROSITE" id="PS50887">
    <property type="entry name" value="GGDEF"/>
    <property type="match status" value="1"/>
</dbReference>
<evidence type="ECO:0000313" key="3">
    <source>
        <dbReference type="EMBL" id="KQC84600.1"/>
    </source>
</evidence>
<comment type="caution">
    <text evidence="3">The sequence shown here is derived from an EMBL/GenBank/DDBJ whole genome shotgun (WGS) entry which is preliminary data.</text>
</comment>
<dbReference type="PANTHER" id="PTHR45138">
    <property type="entry name" value="REGULATORY COMPONENTS OF SENSORY TRANSDUCTION SYSTEM"/>
    <property type="match status" value="1"/>
</dbReference>
<sequence length="348" mass="39499">MKKKIGTILKTMLILFLAGLVIIMMVEIRKIQGTAKVVNYAGLVRGATQREVKLEIAGNANDDLMAYLDDILDGLKYGDGVYDLARLPDSTYQNGLDRQIEYWTKLKSEIISAREKGYKNTDVLDMSETYFKMADKTVSAAENYSERVAGIIRIVEILSVADIIMIVMLIIQQTIAGIRIKNSNKILEKKAYIDLQTGLPNKSKCEEMLHDYEYISEPVGFVMFDLNNLKRTNDTYGHAVGDQLITNFARLLRNAIPSKDFEGRYGGDEFIAIITQTTKQEILLIMEEVHSTVKHFNENIHKVEVSYAYGYAFSEDYSECTMKTLFNKADKHMYENKAIEKAEINAAD</sequence>
<proteinExistence type="predicted"/>
<protein>
    <submittedName>
        <fullName evidence="3">Diguanylate cyclase</fullName>
    </submittedName>
</protein>
<gene>
    <name evidence="3" type="ORF">APZ18_07595</name>
</gene>
<dbReference type="Gene3D" id="3.30.70.270">
    <property type="match status" value="1"/>
</dbReference>
<dbReference type="NCBIfam" id="TIGR00254">
    <property type="entry name" value="GGDEF"/>
    <property type="match status" value="1"/>
</dbReference>
<keyword evidence="1" id="KW-0472">Membrane</keyword>
<dbReference type="GO" id="GO:0052621">
    <property type="term" value="F:diguanylate cyclase activity"/>
    <property type="evidence" value="ECO:0007669"/>
    <property type="project" value="TreeGrafter"/>
</dbReference>
<dbReference type="Pfam" id="PF00990">
    <property type="entry name" value="GGDEF"/>
    <property type="match status" value="1"/>
</dbReference>
<dbReference type="SMART" id="SM00267">
    <property type="entry name" value="GGDEF"/>
    <property type="match status" value="1"/>
</dbReference>
<dbReference type="PANTHER" id="PTHR45138:SF9">
    <property type="entry name" value="DIGUANYLATE CYCLASE DGCM-RELATED"/>
    <property type="match status" value="1"/>
</dbReference>